<evidence type="ECO:0000259" key="8">
    <source>
        <dbReference type="PROSITE" id="PS50199"/>
    </source>
</evidence>
<evidence type="ECO:0000256" key="5">
    <source>
        <dbReference type="PROSITE-ProRule" id="PRU00322"/>
    </source>
</evidence>
<keyword evidence="3" id="KW-0862">Zinc</keyword>
<dbReference type="Pfam" id="PF00641">
    <property type="entry name" value="Zn_ribbon_RanBP"/>
    <property type="match status" value="3"/>
</dbReference>
<dbReference type="Gene3D" id="3.30.70.330">
    <property type="match status" value="1"/>
</dbReference>
<dbReference type="PROSITE" id="PS50102">
    <property type="entry name" value="RRM"/>
    <property type="match status" value="1"/>
</dbReference>
<dbReference type="Gene3D" id="4.10.1060.10">
    <property type="entry name" value="Zinc finger, RanBP2-type"/>
    <property type="match status" value="3"/>
</dbReference>
<gene>
    <name evidence="9" type="ORF">CcCBS67573_g05334</name>
</gene>
<dbReference type="PANTHER" id="PTHR23111">
    <property type="entry name" value="ZINC FINGER PROTEIN"/>
    <property type="match status" value="1"/>
</dbReference>
<keyword evidence="10" id="KW-1185">Reference proteome</keyword>
<dbReference type="OrthoDB" id="448399at2759"/>
<dbReference type="SUPFAM" id="SSF53098">
    <property type="entry name" value="Ribonuclease H-like"/>
    <property type="match status" value="1"/>
</dbReference>
<dbReference type="Proteomes" id="UP000320333">
    <property type="component" value="Unassembled WGS sequence"/>
</dbReference>
<dbReference type="InterPro" id="IPR036443">
    <property type="entry name" value="Znf_RanBP2_sf"/>
</dbReference>
<feature type="domain" description="RanBP2-type" evidence="8">
    <location>
        <begin position="421"/>
        <end position="452"/>
    </location>
</feature>
<dbReference type="Gene3D" id="3.30.420.10">
    <property type="entry name" value="Ribonuclease H-like superfamily/Ribonuclease H"/>
    <property type="match status" value="1"/>
</dbReference>
<evidence type="ECO:0000256" key="3">
    <source>
        <dbReference type="ARBA" id="ARBA00022833"/>
    </source>
</evidence>
<dbReference type="AlphaFoldDB" id="A0A507FAU3"/>
<evidence type="ECO:0000256" key="4">
    <source>
        <dbReference type="PROSITE-ProRule" id="PRU00176"/>
    </source>
</evidence>
<dbReference type="SMART" id="SM00547">
    <property type="entry name" value="ZnF_RBZ"/>
    <property type="match status" value="3"/>
</dbReference>
<organism evidence="9 10">
    <name type="scientific">Chytriomyces confervae</name>
    <dbReference type="NCBI Taxonomy" id="246404"/>
    <lineage>
        <taxon>Eukaryota</taxon>
        <taxon>Fungi</taxon>
        <taxon>Fungi incertae sedis</taxon>
        <taxon>Chytridiomycota</taxon>
        <taxon>Chytridiomycota incertae sedis</taxon>
        <taxon>Chytridiomycetes</taxon>
        <taxon>Chytridiales</taxon>
        <taxon>Chytriomycetaceae</taxon>
        <taxon>Chytriomyces</taxon>
    </lineage>
</organism>
<dbReference type="InterPro" id="IPR036397">
    <property type="entry name" value="RNaseH_sf"/>
</dbReference>
<evidence type="ECO:0000256" key="2">
    <source>
        <dbReference type="ARBA" id="ARBA00022771"/>
    </source>
</evidence>
<dbReference type="GO" id="GO:0003729">
    <property type="term" value="F:mRNA binding"/>
    <property type="evidence" value="ECO:0007669"/>
    <property type="project" value="TreeGrafter"/>
</dbReference>
<keyword evidence="2 5" id="KW-0863">Zinc-finger</keyword>
<dbReference type="PROSITE" id="PS01358">
    <property type="entry name" value="ZF_RANBP2_1"/>
    <property type="match status" value="3"/>
</dbReference>
<dbReference type="InterPro" id="IPR000504">
    <property type="entry name" value="RRM_dom"/>
</dbReference>
<protein>
    <submittedName>
        <fullName evidence="9">Uncharacterized protein</fullName>
    </submittedName>
</protein>
<sequence length="665" mass="72735">MVDFLVALAATTTCDETHENPGMATVTRDRAETVELSLVVVDSVSSQAVHWLQLFVRPAFTAFSPFSVRMTGFTNDSIVGARHTLASAITEIDNLVQAYFTVRNRTFAFVTHGDHLLRFHLPREAKEKGVALPLYFSSFFDIAQEAKLWTQSLGLNQVVNPRLSLVALCHLVGLQHEGSTYRGIDNAVMISKLTIRLLATNNANATISTADDVPPGVAAPTTAAMRHHRVFSTPYNLATRLAEFYENESKFIYVTGLPFAASVNDIQSWLRQGNLVAAQLWMVKNQEGRPDGSGYIVFASHSDAHSAIVNLNGRAIDGRAIQTAPASETEFELMRSMRSPFPTVQEVTSTNTPAPASKPGDWMCATCQFHNFASRILCKNCNNPNKNPPQPSPFAGSLNMSPYHYHPPHQAHTTPRAPTVKPGDWFCPTPTCRFQNYQSRMECFKCRTQRPPPSASTAVVGLHPGDWVCGSCHKHNFASRSVCMQCGAASGSAVEVQRGIPGKRPTDRLGDWTCASSSDEQIPTVAANIEEIQTQIKERMIKVDMALDEGQVDVAQVSSKLVVQLSKQMEGADISSTSLEQRKPKHILATARQAAPTSLIPNYGTELARSLQTDPEPPPMPNHGTELARSLHTDPGPPPIPNYGTELACSLQTDPEPPPTNLQTF</sequence>
<dbReference type="SUPFAM" id="SSF54928">
    <property type="entry name" value="RNA-binding domain, RBD"/>
    <property type="match status" value="1"/>
</dbReference>
<evidence type="ECO:0000256" key="1">
    <source>
        <dbReference type="ARBA" id="ARBA00022723"/>
    </source>
</evidence>
<evidence type="ECO:0000256" key="6">
    <source>
        <dbReference type="SAM" id="MobiDB-lite"/>
    </source>
</evidence>
<dbReference type="InterPro" id="IPR012677">
    <property type="entry name" value="Nucleotide-bd_a/b_plait_sf"/>
</dbReference>
<comment type="caution">
    <text evidence="9">The sequence shown here is derived from an EMBL/GenBank/DDBJ whole genome shotgun (WGS) entry which is preliminary data.</text>
</comment>
<evidence type="ECO:0000313" key="10">
    <source>
        <dbReference type="Proteomes" id="UP000320333"/>
    </source>
</evidence>
<dbReference type="InterPro" id="IPR035979">
    <property type="entry name" value="RBD_domain_sf"/>
</dbReference>
<feature type="domain" description="RanBP2-type" evidence="8">
    <location>
        <begin position="358"/>
        <end position="387"/>
    </location>
</feature>
<accession>A0A507FAU3</accession>
<dbReference type="SMART" id="SM00360">
    <property type="entry name" value="RRM"/>
    <property type="match status" value="1"/>
</dbReference>
<feature type="domain" description="RanBP2-type" evidence="8">
    <location>
        <begin position="463"/>
        <end position="492"/>
    </location>
</feature>
<dbReference type="STRING" id="246404.A0A507FAU3"/>
<feature type="domain" description="RRM" evidence="7">
    <location>
        <begin position="250"/>
        <end position="328"/>
    </location>
</feature>
<dbReference type="InterPro" id="IPR001876">
    <property type="entry name" value="Znf_RanBP2"/>
</dbReference>
<dbReference type="SUPFAM" id="SSF90209">
    <property type="entry name" value="Ran binding protein zinc finger-like"/>
    <property type="match status" value="3"/>
</dbReference>
<reference evidence="9 10" key="1">
    <citation type="journal article" date="2019" name="Sci. Rep.">
        <title>Comparative genomics of chytrid fungi reveal insights into the obligate biotrophic and pathogenic lifestyle of Synchytrium endobioticum.</title>
        <authorList>
            <person name="van de Vossenberg B.T.L.H."/>
            <person name="Warris S."/>
            <person name="Nguyen H.D.T."/>
            <person name="van Gent-Pelzer M.P.E."/>
            <person name="Joly D.L."/>
            <person name="van de Geest H.C."/>
            <person name="Bonants P.J.M."/>
            <person name="Smith D.S."/>
            <person name="Levesque C.A."/>
            <person name="van der Lee T.A.J."/>
        </authorList>
    </citation>
    <scope>NUCLEOTIDE SEQUENCE [LARGE SCALE GENOMIC DNA]</scope>
    <source>
        <strain evidence="9 10">CBS 675.73</strain>
    </source>
</reference>
<feature type="compositionally biased region" description="Pro residues" evidence="6">
    <location>
        <begin position="655"/>
        <end position="665"/>
    </location>
</feature>
<dbReference type="InterPro" id="IPR012337">
    <property type="entry name" value="RNaseH-like_sf"/>
</dbReference>
<proteinExistence type="predicted"/>
<dbReference type="PROSITE" id="PS50199">
    <property type="entry name" value="ZF_RANBP2_2"/>
    <property type="match status" value="3"/>
</dbReference>
<evidence type="ECO:0000313" key="9">
    <source>
        <dbReference type="EMBL" id="TPX73393.1"/>
    </source>
</evidence>
<dbReference type="PANTHER" id="PTHR23111:SF40">
    <property type="entry name" value="RNA-BINDING PROTEIN INVOLVED IN HETEROCHROMATIN ASSEMBLY-RELATED"/>
    <property type="match status" value="1"/>
</dbReference>
<evidence type="ECO:0000259" key="7">
    <source>
        <dbReference type="PROSITE" id="PS50102"/>
    </source>
</evidence>
<keyword evidence="4" id="KW-0694">RNA-binding</keyword>
<dbReference type="EMBL" id="QEAP01000188">
    <property type="protein sequence ID" value="TPX73393.1"/>
    <property type="molecule type" value="Genomic_DNA"/>
</dbReference>
<keyword evidence="1" id="KW-0479">Metal-binding</keyword>
<dbReference type="GO" id="GO:0008270">
    <property type="term" value="F:zinc ion binding"/>
    <property type="evidence" value="ECO:0007669"/>
    <property type="project" value="UniProtKB-KW"/>
</dbReference>
<name>A0A507FAU3_9FUNG</name>
<dbReference type="Pfam" id="PF00076">
    <property type="entry name" value="RRM_1"/>
    <property type="match status" value="1"/>
</dbReference>
<feature type="region of interest" description="Disordered" evidence="6">
    <location>
        <begin position="610"/>
        <end position="665"/>
    </location>
</feature>